<feature type="transmembrane region" description="Helical" evidence="1">
    <location>
        <begin position="37"/>
        <end position="58"/>
    </location>
</feature>
<dbReference type="eggNOG" id="ENOG502R3TC">
    <property type="taxonomic scope" value="Eukaryota"/>
</dbReference>
<evidence type="ECO:0000313" key="3">
    <source>
        <dbReference type="Proteomes" id="UP000008022"/>
    </source>
</evidence>
<dbReference type="EnsemblPlants" id="ORUFI07G13490.1">
    <property type="protein sequence ID" value="ORUFI07G13490.1"/>
    <property type="gene ID" value="ORUFI07G13490"/>
</dbReference>
<keyword evidence="1" id="KW-1133">Transmembrane helix</keyword>
<feature type="transmembrane region" description="Helical" evidence="1">
    <location>
        <begin position="65"/>
        <end position="84"/>
    </location>
</feature>
<accession>A0A0E0Q7T8</accession>
<dbReference type="AlphaFoldDB" id="A0A0E0Q7T8"/>
<keyword evidence="3" id="KW-1185">Reference proteome</keyword>
<organism evidence="2 3">
    <name type="scientific">Oryza rufipogon</name>
    <name type="common">Brownbeard rice</name>
    <name type="synonym">Asian wild rice</name>
    <dbReference type="NCBI Taxonomy" id="4529"/>
    <lineage>
        <taxon>Eukaryota</taxon>
        <taxon>Viridiplantae</taxon>
        <taxon>Streptophyta</taxon>
        <taxon>Embryophyta</taxon>
        <taxon>Tracheophyta</taxon>
        <taxon>Spermatophyta</taxon>
        <taxon>Magnoliopsida</taxon>
        <taxon>Liliopsida</taxon>
        <taxon>Poales</taxon>
        <taxon>Poaceae</taxon>
        <taxon>BOP clade</taxon>
        <taxon>Oryzoideae</taxon>
        <taxon>Oryzeae</taxon>
        <taxon>Oryzinae</taxon>
        <taxon>Oryza</taxon>
    </lineage>
</organism>
<dbReference type="Gramene" id="ORUFI07G13490.1">
    <property type="protein sequence ID" value="ORUFI07G13490.1"/>
    <property type="gene ID" value="ORUFI07G13490"/>
</dbReference>
<dbReference type="Proteomes" id="UP000008022">
    <property type="component" value="Unassembled WGS sequence"/>
</dbReference>
<reference evidence="3" key="1">
    <citation type="submission" date="2013-06" db="EMBL/GenBank/DDBJ databases">
        <authorList>
            <person name="Zhao Q."/>
        </authorList>
    </citation>
    <scope>NUCLEOTIDE SEQUENCE</scope>
    <source>
        <strain evidence="3">cv. W1943</strain>
    </source>
</reference>
<evidence type="ECO:0000256" key="1">
    <source>
        <dbReference type="SAM" id="Phobius"/>
    </source>
</evidence>
<sequence>MLYLIVSTCTFATSLAVLLMLLAVGGGGGCASRRVTARLISNMMTAVALFAAATFALCVADDYRLMAFVGTVVAVYAAVTVVFVRCNLALPFGRGGGGHGEDAEAEYITMALGLDVQRRSMDRRRIRPDVEIESVADDSANYVQNIRLVIDIGDRTIQVPLNGHTVVQNIGRQAAASVAGDSSSAGGVSEKAGGGGEEWLQEQDGLLCMRGWLMAAATLFAAMAFQAALQPPAWMPTVVFVRCNLALPFGRGGGGHGCCSWVPRIGVKMMRIRIAEQFIRLVIDIGDRTIQVPLNGHTVVQNIGRQAAAAVAGGVSEKAGSAGGSGEEWLQQQGGFGLLCMRGWLDGGGDHAVRRHGVPGGATAAGWMPRPRDWLAVLLAVGDGGSGCASRRVTARLITNMMTAVAQFAADTFALCAADDYRLPAHGVRRHRRGRVRRHHRRVRSGAILLCRLGEATPAMVVAGIPRL</sequence>
<proteinExistence type="predicted"/>
<name>A0A0E0Q7T8_ORYRU</name>
<keyword evidence="1" id="KW-0472">Membrane</keyword>
<evidence type="ECO:0000313" key="2">
    <source>
        <dbReference type="EnsemblPlants" id="ORUFI07G13490.1"/>
    </source>
</evidence>
<reference evidence="2" key="2">
    <citation type="submission" date="2015-06" db="UniProtKB">
        <authorList>
            <consortium name="EnsemblPlants"/>
        </authorList>
    </citation>
    <scope>IDENTIFICATION</scope>
</reference>
<dbReference type="HOGENOM" id="CLU_584473_0_0_1"/>
<protein>
    <recommendedName>
        <fullName evidence="4">PGG domain-containing protein</fullName>
    </recommendedName>
</protein>
<keyword evidence="1" id="KW-0812">Transmembrane</keyword>
<evidence type="ECO:0008006" key="4">
    <source>
        <dbReference type="Google" id="ProtNLM"/>
    </source>
</evidence>